<reference evidence="2 3" key="1">
    <citation type="submission" date="2020-02" db="EMBL/GenBank/DDBJ databases">
        <title>Pseudomonas Putida W5 Complete Genome Assembly.</title>
        <authorList>
            <person name="Yuan Z.-C."/>
            <person name="Shaw G.A."/>
            <person name="Cusano A.D."/>
            <person name="Caddey B.J."/>
            <person name="Weselowski B.J."/>
        </authorList>
    </citation>
    <scope>NUCLEOTIDE SEQUENCE [LARGE SCALE GENOMIC DNA]</scope>
    <source>
        <strain evidence="2 3">W5</strain>
    </source>
</reference>
<proteinExistence type="predicted"/>
<evidence type="ECO:0000313" key="2">
    <source>
        <dbReference type="EMBL" id="QHG64372.1"/>
    </source>
</evidence>
<gene>
    <name evidence="2" type="ORF">C2H86_08075</name>
</gene>
<sequence>MPKKAPILSFCNACSRETNHDIVHEKVRLVSETVDEGFDIEWSKTNRMIECRGCESISLQVTWWHSEIDLSDDIDLYPPRISRKPPSWLNDINRDLAGILRETYSALHADSRRLAMMGARTTVDMYMNLTVGDVGGFAKKLAKLVSDGHLSKFDKIILDAALEAGHAASHRGHTPSSQEINQVMDIVENMIQKLALTKSAEALSKGTPSRKIASEMLPES</sequence>
<protein>
    <submittedName>
        <fullName evidence="2">DUF4145 domain-containing protein</fullName>
    </submittedName>
</protein>
<dbReference type="EMBL" id="CP026115">
    <property type="protein sequence ID" value="QHG64372.1"/>
    <property type="molecule type" value="Genomic_DNA"/>
</dbReference>
<dbReference type="InterPro" id="IPR025285">
    <property type="entry name" value="DUF4145"/>
</dbReference>
<evidence type="ECO:0000313" key="3">
    <source>
        <dbReference type="Proteomes" id="UP000464480"/>
    </source>
</evidence>
<feature type="domain" description="DUF4145" evidence="1">
    <location>
        <begin position="102"/>
        <end position="188"/>
    </location>
</feature>
<dbReference type="RefSeq" id="WP_159409760.1">
    <property type="nucleotide sequence ID" value="NZ_CP026115.2"/>
</dbReference>
<dbReference type="Pfam" id="PF13643">
    <property type="entry name" value="DUF4145"/>
    <property type="match status" value="1"/>
</dbReference>
<evidence type="ECO:0000259" key="1">
    <source>
        <dbReference type="Pfam" id="PF13643"/>
    </source>
</evidence>
<accession>A0A6I6XVR8</accession>
<dbReference type="Proteomes" id="UP000464480">
    <property type="component" value="Chromosome"/>
</dbReference>
<name>A0A6I6XVR8_PSEPU</name>
<organism evidence="2 3">
    <name type="scientific">Pseudomonas putida</name>
    <name type="common">Arthrobacter siderocapsulatus</name>
    <dbReference type="NCBI Taxonomy" id="303"/>
    <lineage>
        <taxon>Bacteria</taxon>
        <taxon>Pseudomonadati</taxon>
        <taxon>Pseudomonadota</taxon>
        <taxon>Gammaproteobacteria</taxon>
        <taxon>Pseudomonadales</taxon>
        <taxon>Pseudomonadaceae</taxon>
        <taxon>Pseudomonas</taxon>
    </lineage>
</organism>
<dbReference type="AlphaFoldDB" id="A0A6I6XVR8"/>